<keyword evidence="2" id="KW-1185">Reference proteome</keyword>
<evidence type="ECO:0000313" key="1">
    <source>
        <dbReference type="EMBL" id="KAL3565794.1"/>
    </source>
</evidence>
<name>A0ACC4AHW9_POPAL</name>
<gene>
    <name evidence="1" type="ORF">D5086_033840</name>
</gene>
<accession>A0ACC4AHW9</accession>
<proteinExistence type="predicted"/>
<protein>
    <submittedName>
        <fullName evidence="1">Uncharacterized protein</fullName>
    </submittedName>
</protein>
<dbReference type="EMBL" id="RCHU02000019">
    <property type="protein sequence ID" value="KAL3565794.1"/>
    <property type="molecule type" value="Genomic_DNA"/>
</dbReference>
<sequence>MSYLNRVWVAATVAAVRHPDQGWKSNLKSLQQGKMRVFSRGDATEIRPLAGSVESDCGGVFGSCGLEGVRQNDDSLRRVMYLNCWGQGYSQIGTNQSNGNLKFASEARKESLPDNEKEDVNKRRASRGNGACQRMDSGRVKKEVCVLPRTPRDSGLRKEWLVWLGRNHTFAIEEAEAGDSVCQALSFAGEDGEE</sequence>
<dbReference type="Proteomes" id="UP000309997">
    <property type="component" value="Unassembled WGS sequence"/>
</dbReference>
<reference evidence="1 2" key="1">
    <citation type="journal article" date="2024" name="Plant Biotechnol. J.">
        <title>Genome and CRISPR/Cas9 system of a widespread forest tree (Populus alba) in the world.</title>
        <authorList>
            <person name="Liu Y.J."/>
            <person name="Jiang P.F."/>
            <person name="Han X.M."/>
            <person name="Li X.Y."/>
            <person name="Wang H.M."/>
            <person name="Wang Y.J."/>
            <person name="Wang X.X."/>
            <person name="Zeng Q.Y."/>
        </authorList>
    </citation>
    <scope>NUCLEOTIDE SEQUENCE [LARGE SCALE GENOMIC DNA]</scope>
    <source>
        <strain evidence="2">cv. PAL-ZL1</strain>
    </source>
</reference>
<evidence type="ECO:0000313" key="2">
    <source>
        <dbReference type="Proteomes" id="UP000309997"/>
    </source>
</evidence>
<comment type="caution">
    <text evidence="1">The sequence shown here is derived from an EMBL/GenBank/DDBJ whole genome shotgun (WGS) entry which is preliminary data.</text>
</comment>
<organism evidence="1 2">
    <name type="scientific">Populus alba</name>
    <name type="common">White poplar</name>
    <dbReference type="NCBI Taxonomy" id="43335"/>
    <lineage>
        <taxon>Eukaryota</taxon>
        <taxon>Viridiplantae</taxon>
        <taxon>Streptophyta</taxon>
        <taxon>Embryophyta</taxon>
        <taxon>Tracheophyta</taxon>
        <taxon>Spermatophyta</taxon>
        <taxon>Magnoliopsida</taxon>
        <taxon>eudicotyledons</taxon>
        <taxon>Gunneridae</taxon>
        <taxon>Pentapetalae</taxon>
        <taxon>rosids</taxon>
        <taxon>fabids</taxon>
        <taxon>Malpighiales</taxon>
        <taxon>Salicaceae</taxon>
        <taxon>Saliceae</taxon>
        <taxon>Populus</taxon>
    </lineage>
</organism>